<dbReference type="GO" id="GO:0003735">
    <property type="term" value="F:structural constituent of ribosome"/>
    <property type="evidence" value="ECO:0007669"/>
    <property type="project" value="InterPro"/>
</dbReference>
<organism evidence="5 6">
    <name type="scientific">Ostreococcus tauri</name>
    <name type="common">Marine green alga</name>
    <dbReference type="NCBI Taxonomy" id="70448"/>
    <lineage>
        <taxon>Eukaryota</taxon>
        <taxon>Viridiplantae</taxon>
        <taxon>Chlorophyta</taxon>
        <taxon>Mamiellophyceae</taxon>
        <taxon>Mamiellales</taxon>
        <taxon>Bathycoccaceae</taxon>
        <taxon>Ostreococcus</taxon>
    </lineage>
</organism>
<dbReference type="KEGG" id="ota:OT_ostta05g01460"/>
<reference evidence="5 6" key="2">
    <citation type="journal article" date="2014" name="BMC Genomics">
        <title>An improved genome of the model marine alga Ostreococcus tauri unfolds by assessing Illumina de novo assemblies.</title>
        <authorList>
            <person name="Blanc-Mathieu R."/>
            <person name="Verhelst B."/>
            <person name="Derelle E."/>
            <person name="Rombauts S."/>
            <person name="Bouget F.Y."/>
            <person name="Carre I."/>
            <person name="Chateau A."/>
            <person name="Eyre-Walker A."/>
            <person name="Grimsley N."/>
            <person name="Moreau H."/>
            <person name="Piegu B."/>
            <person name="Rivals E."/>
            <person name="Schackwitz W."/>
            <person name="Van de Peer Y."/>
            <person name="Piganeau G."/>
        </authorList>
    </citation>
    <scope>NUCLEOTIDE SEQUENCE [LARGE SCALE GENOMIC DNA]</scope>
    <source>
        <strain evidence="6">OTTH 0595 / CCAP 157/2 / RCC745</strain>
    </source>
</reference>
<dbReference type="GO" id="GO:0000463">
    <property type="term" value="P:maturation of LSU-rRNA from tricistronic rRNA transcript (SSU-rRNA, 5.8S rRNA, LSU-rRNA)"/>
    <property type="evidence" value="ECO:0007669"/>
    <property type="project" value="InterPro"/>
</dbReference>
<dbReference type="AlphaFoldDB" id="A0A090M155"/>
<gene>
    <name evidence="5" type="ORF">OT_ostta05g01460</name>
</gene>
<dbReference type="InterPro" id="IPR045059">
    <property type="entry name" value="Ribosomal_uL29_euk"/>
</dbReference>
<dbReference type="Gene3D" id="6.10.250.3450">
    <property type="match status" value="1"/>
</dbReference>
<dbReference type="FunCoup" id="A0A090M155">
    <property type="interactions" value="1640"/>
</dbReference>
<evidence type="ECO:0000256" key="1">
    <source>
        <dbReference type="ARBA" id="ARBA00009254"/>
    </source>
</evidence>
<dbReference type="NCBIfam" id="TIGR00012">
    <property type="entry name" value="L29"/>
    <property type="match status" value="1"/>
</dbReference>
<dbReference type="STRING" id="70448.A0A090M155"/>
<feature type="compositionally biased region" description="Basic and acidic residues" evidence="4">
    <location>
        <begin position="116"/>
        <end position="131"/>
    </location>
</feature>
<evidence type="ECO:0000313" key="6">
    <source>
        <dbReference type="Proteomes" id="UP000009170"/>
    </source>
</evidence>
<dbReference type="Proteomes" id="UP000009170">
    <property type="component" value="Unassembled WGS sequence"/>
</dbReference>
<feature type="region of interest" description="Disordered" evidence="4">
    <location>
        <begin position="116"/>
        <end position="142"/>
    </location>
</feature>
<evidence type="ECO:0000256" key="4">
    <source>
        <dbReference type="SAM" id="MobiDB-lite"/>
    </source>
</evidence>
<dbReference type="RefSeq" id="XP_022838961.1">
    <property type="nucleotide sequence ID" value="XM_022984207.1"/>
</dbReference>
<dbReference type="SUPFAM" id="SSF46561">
    <property type="entry name" value="Ribosomal protein L29 (L29p)"/>
    <property type="match status" value="1"/>
</dbReference>
<dbReference type="HAMAP" id="MF_00374">
    <property type="entry name" value="Ribosomal_uL29"/>
    <property type="match status" value="1"/>
</dbReference>
<comment type="similarity">
    <text evidence="1">Belongs to the universal ribosomal protein uL29 family.</text>
</comment>
<dbReference type="GO" id="GO:0006412">
    <property type="term" value="P:translation"/>
    <property type="evidence" value="ECO:0007669"/>
    <property type="project" value="InterPro"/>
</dbReference>
<dbReference type="GeneID" id="34945816"/>
<keyword evidence="3" id="KW-0687">Ribonucleoprotein</keyword>
<dbReference type="GO" id="GO:0003729">
    <property type="term" value="F:mRNA binding"/>
    <property type="evidence" value="ECO:0007669"/>
    <property type="project" value="TreeGrafter"/>
</dbReference>
<dbReference type="FunFam" id="1.10.287.310:FF:000002">
    <property type="entry name" value="60S ribosomal protein L35"/>
    <property type="match status" value="1"/>
</dbReference>
<dbReference type="GO" id="GO:0022625">
    <property type="term" value="C:cytosolic large ribosomal subunit"/>
    <property type="evidence" value="ECO:0007669"/>
    <property type="project" value="InterPro"/>
</dbReference>
<dbReference type="EMBL" id="CAID01000005">
    <property type="protein sequence ID" value="CEF97911.1"/>
    <property type="molecule type" value="Genomic_DNA"/>
</dbReference>
<dbReference type="OrthoDB" id="528635at2759"/>
<dbReference type="InterPro" id="IPR036049">
    <property type="entry name" value="Ribosomal_uL29_sf"/>
</dbReference>
<dbReference type="Pfam" id="PF00831">
    <property type="entry name" value="Ribosomal_L29"/>
    <property type="match status" value="1"/>
</dbReference>
<dbReference type="InterPro" id="IPR001854">
    <property type="entry name" value="Ribosomal_uL29"/>
</dbReference>
<proteinExistence type="inferred from homology"/>
<comment type="caution">
    <text evidence="5">The sequence shown here is derived from an EMBL/GenBank/DDBJ whole genome shotgun (WGS) entry which is preliminary data.</text>
</comment>
<dbReference type="PANTHER" id="PTHR45722:SF2">
    <property type="entry name" value="LARGE RIBOSOMAL SUBUNIT PROTEIN UL29-RELATED"/>
    <property type="match status" value="1"/>
</dbReference>
<keyword evidence="2 5" id="KW-0689">Ribosomal protein</keyword>
<accession>A0A090M155</accession>
<dbReference type="Gene3D" id="1.10.287.310">
    <property type="match status" value="1"/>
</dbReference>
<dbReference type="CDD" id="cd00427">
    <property type="entry name" value="Ribosomal_L29_HIP"/>
    <property type="match status" value="1"/>
</dbReference>
<reference evidence="6" key="1">
    <citation type="journal article" date="2006" name="Proc. Natl. Acad. Sci. U.S.A.">
        <title>Genome analysis of the smallest free-living eukaryote Ostreococcus tauri unveils many unique features.</title>
        <authorList>
            <person name="Derelle E."/>
            <person name="Ferraz C."/>
            <person name="Rombauts S."/>
            <person name="Rouze P."/>
            <person name="Worden A.Z."/>
            <person name="Robbens S."/>
            <person name="Partensky F."/>
            <person name="Degroeve S."/>
            <person name="Echeynie S."/>
            <person name="Cooke R."/>
            <person name="Saeys Y."/>
            <person name="Wuyts J."/>
            <person name="Jabbari K."/>
            <person name="Bowler C."/>
            <person name="Panaud O."/>
            <person name="Piegu B."/>
            <person name="Ball S.G."/>
            <person name="Ral J.-P."/>
            <person name="Bouget F.-Y."/>
            <person name="Piganeau G."/>
            <person name="De Baets B."/>
            <person name="Picard A."/>
            <person name="Delseny M."/>
            <person name="Demaille J."/>
            <person name="Van de Peer Y."/>
            <person name="Moreau H."/>
        </authorList>
    </citation>
    <scope>NUCLEOTIDE SEQUENCE [LARGE SCALE GENOMIC DNA]</scope>
    <source>
        <strain evidence="6">OTTH 0595 / CCAP 157/2 / RCC745</strain>
    </source>
</reference>
<protein>
    <submittedName>
        <fullName evidence="5">Ribosomal protein L29</fullName>
    </submittedName>
</protein>
<dbReference type="InParanoid" id="A0A090M155"/>
<sequence length="142" mass="15792">MDWESPNPRGLGVARRGAPRVHLRCHELREKSKADLKQSLDGLKSELAALRVAKVTGGAPGKLSKIKQVRLAIAQTLTVMRHKQLASLRSAYEGAKYQPLDLRKKKTRAIRRALTKSEKGAKTARQAKKDAAFPQRKYALKA</sequence>
<evidence type="ECO:0000256" key="2">
    <source>
        <dbReference type="ARBA" id="ARBA00022980"/>
    </source>
</evidence>
<evidence type="ECO:0000256" key="3">
    <source>
        <dbReference type="ARBA" id="ARBA00023274"/>
    </source>
</evidence>
<name>A0A090M155_OSTTA</name>
<dbReference type="PANTHER" id="PTHR45722">
    <property type="entry name" value="60S RIBOSOMAL PROTEIN L35"/>
    <property type="match status" value="1"/>
</dbReference>
<evidence type="ECO:0000313" key="5">
    <source>
        <dbReference type="EMBL" id="CEF97911.1"/>
    </source>
</evidence>
<dbReference type="FunFam" id="6.10.250.3450:FF:000001">
    <property type="entry name" value="60S ribosomal protein L35"/>
    <property type="match status" value="1"/>
</dbReference>
<keyword evidence="6" id="KW-1185">Reference proteome</keyword>